<organism evidence="1 2">
    <name type="scientific">Microbacterium halimionae</name>
    <dbReference type="NCBI Taxonomy" id="1526413"/>
    <lineage>
        <taxon>Bacteria</taxon>
        <taxon>Bacillati</taxon>
        <taxon>Actinomycetota</taxon>
        <taxon>Actinomycetes</taxon>
        <taxon>Micrococcales</taxon>
        <taxon>Microbacteriaceae</taxon>
        <taxon>Microbacterium</taxon>
    </lineage>
</organism>
<evidence type="ECO:0000313" key="1">
    <source>
        <dbReference type="EMBL" id="MBA8816404.1"/>
    </source>
</evidence>
<sequence length="54" mass="5886">MSNGEDAAVVSEDLLSALEVIEQQPLKDRASSYASLHDELARRLESNPGENRSS</sequence>
<reference evidence="1 2" key="1">
    <citation type="submission" date="2020-07" db="EMBL/GenBank/DDBJ databases">
        <title>Sequencing the genomes of 1000 actinobacteria strains.</title>
        <authorList>
            <person name="Klenk H.-P."/>
        </authorList>
    </citation>
    <scope>NUCLEOTIDE SEQUENCE [LARGE SCALE GENOMIC DNA]</scope>
    <source>
        <strain evidence="1 2">DSM 27576</strain>
    </source>
</reference>
<accession>A0A7W3PM02</accession>
<comment type="caution">
    <text evidence="1">The sequence shown here is derived from an EMBL/GenBank/DDBJ whole genome shotgun (WGS) entry which is preliminary data.</text>
</comment>
<dbReference type="AlphaFoldDB" id="A0A7W3PM02"/>
<name>A0A7W3PM02_9MICO</name>
<dbReference type="RefSeq" id="WP_167050199.1">
    <property type="nucleotide sequence ID" value="NZ_JAAOZB010000002.1"/>
</dbReference>
<dbReference type="EMBL" id="JACGWY010000002">
    <property type="protein sequence ID" value="MBA8816404.1"/>
    <property type="molecule type" value="Genomic_DNA"/>
</dbReference>
<gene>
    <name evidence="1" type="ORF">FHX48_001477</name>
</gene>
<proteinExistence type="predicted"/>
<protein>
    <submittedName>
        <fullName evidence="1">Uncharacterized protein</fullName>
    </submittedName>
</protein>
<dbReference type="Proteomes" id="UP000526083">
    <property type="component" value="Unassembled WGS sequence"/>
</dbReference>
<keyword evidence="2" id="KW-1185">Reference proteome</keyword>
<evidence type="ECO:0000313" key="2">
    <source>
        <dbReference type="Proteomes" id="UP000526083"/>
    </source>
</evidence>